<dbReference type="EMBL" id="MU001691">
    <property type="protein sequence ID" value="KAF2454544.1"/>
    <property type="molecule type" value="Genomic_DNA"/>
</dbReference>
<dbReference type="GO" id="GO:0005829">
    <property type="term" value="C:cytosol"/>
    <property type="evidence" value="ECO:0007669"/>
    <property type="project" value="UniProtKB-SubCell"/>
</dbReference>
<evidence type="ECO:0000259" key="1">
    <source>
        <dbReference type="Pfam" id="PF03644"/>
    </source>
</evidence>
<reference evidence="2" key="1">
    <citation type="journal article" date="2020" name="Stud. Mycol.">
        <title>101 Dothideomycetes genomes: a test case for predicting lifestyles and emergence of pathogens.</title>
        <authorList>
            <person name="Haridas S."/>
            <person name="Albert R."/>
            <person name="Binder M."/>
            <person name="Bloem J."/>
            <person name="Labutti K."/>
            <person name="Salamov A."/>
            <person name="Andreopoulos B."/>
            <person name="Baker S."/>
            <person name="Barry K."/>
            <person name="Bills G."/>
            <person name="Bluhm B."/>
            <person name="Cannon C."/>
            <person name="Castanera R."/>
            <person name="Culley D."/>
            <person name="Daum C."/>
            <person name="Ezra D."/>
            <person name="Gonzalez J."/>
            <person name="Henrissat B."/>
            <person name="Kuo A."/>
            <person name="Liang C."/>
            <person name="Lipzen A."/>
            <person name="Lutzoni F."/>
            <person name="Magnuson J."/>
            <person name="Mondo S."/>
            <person name="Nolan M."/>
            <person name="Ohm R."/>
            <person name="Pangilinan J."/>
            <person name="Park H.-J."/>
            <person name="Ramirez L."/>
            <person name="Alfaro M."/>
            <person name="Sun H."/>
            <person name="Tritt A."/>
            <person name="Yoshinaga Y."/>
            <person name="Zwiers L.-H."/>
            <person name="Turgeon B."/>
            <person name="Goodwin S."/>
            <person name="Spatafora J."/>
            <person name="Crous P."/>
            <person name="Grigoriev I."/>
        </authorList>
    </citation>
    <scope>NUCLEOTIDE SEQUENCE</scope>
    <source>
        <strain evidence="2">ATCC 16933</strain>
    </source>
</reference>
<dbReference type="Pfam" id="PF03644">
    <property type="entry name" value="Glyco_hydro_85"/>
    <property type="match status" value="1"/>
</dbReference>
<dbReference type="InterPro" id="IPR005201">
    <property type="entry name" value="TIM_ENGase"/>
</dbReference>
<dbReference type="Gene3D" id="3.20.20.80">
    <property type="entry name" value="Glycosidases"/>
    <property type="match status" value="1"/>
</dbReference>
<dbReference type="Proteomes" id="UP000799766">
    <property type="component" value="Unassembled WGS sequence"/>
</dbReference>
<proteinExistence type="predicted"/>
<dbReference type="OrthoDB" id="284473at2759"/>
<gene>
    <name evidence="2" type="ORF">BDY21DRAFT_353205</name>
</gene>
<dbReference type="AlphaFoldDB" id="A0A6A6NSY1"/>
<organism evidence="2 3">
    <name type="scientific">Lineolata rhizophorae</name>
    <dbReference type="NCBI Taxonomy" id="578093"/>
    <lineage>
        <taxon>Eukaryota</taxon>
        <taxon>Fungi</taxon>
        <taxon>Dikarya</taxon>
        <taxon>Ascomycota</taxon>
        <taxon>Pezizomycotina</taxon>
        <taxon>Dothideomycetes</taxon>
        <taxon>Dothideomycetes incertae sedis</taxon>
        <taxon>Lineolatales</taxon>
        <taxon>Lineolataceae</taxon>
        <taxon>Lineolata</taxon>
    </lineage>
</organism>
<accession>A0A6A6NSY1</accession>
<protein>
    <submittedName>
        <fullName evidence="2">Glycosyl hydrolase family 85-domain-containing protein</fullName>
    </submittedName>
</protein>
<dbReference type="InterPro" id="IPR032979">
    <property type="entry name" value="ENGase"/>
</dbReference>
<keyword evidence="2" id="KW-0378">Hydrolase</keyword>
<keyword evidence="3" id="KW-1185">Reference proteome</keyword>
<name>A0A6A6NSY1_9PEZI</name>
<sequence length="753" mass="85205">MAACGLKDILRPIRDDLRDKLPHFLRPKDPPEPVPDLEKQREDALRGFAYFETFDQLLQWSAADVEPLQQSNTPLVPRPEITDPRLYPRSSKTPVPAKVVLIHDYSGNYHAYENVQTIGCEPERYTCQYLQFVDSLVYFSHKLVTIPPASWTNTLHRNGVKSLGTFIIERCQPETERMFTMVPSAKNANELSFLVANQLLKMAEIYGFDGWLINIEKPFPRHIWNPSTMVRFLDQLYSDMRNVLHTNAELIWYDALTVDNRINYQNKLTKKNIPFSQACSATLTNYKWKEQDALESKKMAEGNTVSSGQVVMGVDVWAQNARNKPKRVTYPSDNGGGTNTGLAVWKSATYKLSSGIFAPAWCFQHFPIPAQHRAVERAMWDGDELPSDLCCDCGTTKRHTFPAGWHAEHPITKWAREFPAGAVDFFYTDFASPFMQHDVALKYAFYDGMAAHAQVGSQSILPHFRTLEGLQQTLEHSGGDTARILYGTIDDSEPRALIWAYSQTGTPPPRYFKLRLFTLNMLADGTLRARINFLPSPWLLKADIGFYVTISGDEQRFPIKTTHARGSSHGSHVLMFPVGDKNVGSGGDRLEELGVYVHSSVFGVRNWSTPGLEDRARCMSILQISNIAITRLASQESDGELPFDIWLFDKRGEDGRRLERLTWLLRLKKGHRFDPNTRPAYQQSALTGPFAYFEVLWEDLVIGRSYAMEYVVGDKLREAVASVQGGLMRIGLVGVGFAGEKVPGVWHNPLLEL</sequence>
<dbReference type="GO" id="GO:0033925">
    <property type="term" value="F:mannosyl-glycoprotein endo-beta-N-acetylglucosaminidase activity"/>
    <property type="evidence" value="ECO:0007669"/>
    <property type="project" value="UniProtKB-EC"/>
</dbReference>
<evidence type="ECO:0000313" key="3">
    <source>
        <dbReference type="Proteomes" id="UP000799766"/>
    </source>
</evidence>
<evidence type="ECO:0000313" key="2">
    <source>
        <dbReference type="EMBL" id="KAF2454544.1"/>
    </source>
</evidence>
<dbReference type="PANTHER" id="PTHR13246:SF1">
    <property type="entry name" value="CYTOSOLIC ENDO-BETA-N-ACETYLGLUCOSAMINIDASE"/>
    <property type="match status" value="1"/>
</dbReference>
<dbReference type="PANTHER" id="PTHR13246">
    <property type="entry name" value="ENDO BETA N-ACETYLGLUCOSAMINIDASE"/>
    <property type="match status" value="1"/>
</dbReference>
<feature type="domain" description="Cytosolic endo-beta-N-acetylglucosaminidase TIM barrel" evidence="1">
    <location>
        <begin position="121"/>
        <end position="432"/>
    </location>
</feature>